<accession>A0AB37AZ31</accession>
<evidence type="ECO:0000313" key="2">
    <source>
        <dbReference type="Proteomes" id="UP000237811"/>
    </source>
</evidence>
<protein>
    <submittedName>
        <fullName evidence="1">Uncharacterized protein</fullName>
    </submittedName>
</protein>
<name>A0AB37AZ31_9BURK</name>
<dbReference type="AlphaFoldDB" id="A0AB37AZ31"/>
<dbReference type="EMBL" id="PVFR01000016">
    <property type="protein sequence ID" value="PRE53874.1"/>
    <property type="molecule type" value="Genomic_DNA"/>
</dbReference>
<sequence>MTRAARRPHRRAPVCARTNRVKSAGVGNTVKCAFSLRPFDARACRGRCHCDARYRLSRIA</sequence>
<comment type="caution">
    <text evidence="1">The sequence shown here is derived from an EMBL/GenBank/DDBJ whole genome shotgun (WGS) entry which is preliminary data.</text>
</comment>
<organism evidence="1 2">
    <name type="scientific">Burkholderia multivorans</name>
    <dbReference type="NCBI Taxonomy" id="87883"/>
    <lineage>
        <taxon>Bacteria</taxon>
        <taxon>Pseudomonadati</taxon>
        <taxon>Pseudomonadota</taxon>
        <taxon>Betaproteobacteria</taxon>
        <taxon>Burkholderiales</taxon>
        <taxon>Burkholderiaceae</taxon>
        <taxon>Burkholderia</taxon>
        <taxon>Burkholderia cepacia complex</taxon>
    </lineage>
</organism>
<reference evidence="1 2" key="1">
    <citation type="submission" date="2018-03" db="EMBL/GenBank/DDBJ databases">
        <authorList>
            <person name="Nguyen K."/>
            <person name="Fouts D."/>
            <person name="Sutton G."/>
        </authorList>
    </citation>
    <scope>NUCLEOTIDE SEQUENCE [LARGE SCALE GENOMIC DNA]</scope>
    <source>
        <strain evidence="1 2">AU14328</strain>
    </source>
</reference>
<evidence type="ECO:0000313" key="1">
    <source>
        <dbReference type="EMBL" id="PRE53874.1"/>
    </source>
</evidence>
<dbReference type="Proteomes" id="UP000237811">
    <property type="component" value="Unassembled WGS sequence"/>
</dbReference>
<gene>
    <name evidence="1" type="ORF">C6P99_05460</name>
</gene>
<proteinExistence type="predicted"/>